<accession>A0A0D6X9X1</accession>
<keyword evidence="2" id="KW-1185">Reference proteome</keyword>
<reference evidence="1 2" key="1">
    <citation type="journal article" date="2015" name="Genome Announc.">
        <title>Draft Genome Sequence of the Thermophile Thermus filiformis ATCC 43280, Producer of Carotenoid-(Di)glucoside-Branched Fatty Acid (Di)esters and Source of Hyperthermostable Enzymes of Biotechnological Interest.</title>
        <authorList>
            <person name="Mandelli F."/>
            <person name="Oliveira Ramires B."/>
            <person name="Couger M.B."/>
            <person name="Paixao D.A."/>
            <person name="Camilo C.M."/>
            <person name="Polikarpov I."/>
            <person name="Prade R."/>
            <person name="Riano-Pachon D.M."/>
            <person name="Squina F.M."/>
        </authorList>
    </citation>
    <scope>NUCLEOTIDE SEQUENCE [LARGE SCALE GENOMIC DNA]</scope>
    <source>
        <strain evidence="1 2">ATCC 43280</strain>
    </source>
</reference>
<organism evidence="1 2">
    <name type="scientific">Thermus filiformis</name>
    <dbReference type="NCBI Taxonomy" id="276"/>
    <lineage>
        <taxon>Bacteria</taxon>
        <taxon>Thermotogati</taxon>
        <taxon>Deinococcota</taxon>
        <taxon>Deinococci</taxon>
        <taxon>Thermales</taxon>
        <taxon>Thermaceae</taxon>
        <taxon>Thermus</taxon>
    </lineage>
</organism>
<sequence>MVPGPNDYPLYYDSTNTKVLSAVATIDPTPLPLDYVAPAQLKTQAVLLEPGLNPNSSTGR</sequence>
<comment type="caution">
    <text evidence="1">The sequence shown here is derived from an EMBL/GenBank/DDBJ whole genome shotgun (WGS) entry which is preliminary data.</text>
</comment>
<name>A0A0D6X9X1_THEFI</name>
<gene>
    <name evidence="1" type="ORF">THFILI_03660</name>
</gene>
<evidence type="ECO:0000313" key="2">
    <source>
        <dbReference type="Proteomes" id="UP000030364"/>
    </source>
</evidence>
<dbReference type="Proteomes" id="UP000030364">
    <property type="component" value="Unassembled WGS sequence"/>
</dbReference>
<protein>
    <submittedName>
        <fullName evidence="1">Uncharacterized protein</fullName>
    </submittedName>
</protein>
<dbReference type="AlphaFoldDB" id="A0A0D6X9X1"/>
<proteinExistence type="predicted"/>
<dbReference type="EMBL" id="JPSL02000037">
    <property type="protein sequence ID" value="KIX84719.1"/>
    <property type="molecule type" value="Genomic_DNA"/>
</dbReference>
<evidence type="ECO:0000313" key="1">
    <source>
        <dbReference type="EMBL" id="KIX84719.1"/>
    </source>
</evidence>